<gene>
    <name evidence="1" type="ORF">METZ01_LOCUS13272</name>
</gene>
<dbReference type="InterPro" id="IPR011051">
    <property type="entry name" value="RmlC_Cupin_sf"/>
</dbReference>
<dbReference type="EMBL" id="UINC01000742">
    <property type="protein sequence ID" value="SUZ60418.1"/>
    <property type="molecule type" value="Genomic_DNA"/>
</dbReference>
<dbReference type="SUPFAM" id="SSF51182">
    <property type="entry name" value="RmlC-like cupins"/>
    <property type="match status" value="1"/>
</dbReference>
<evidence type="ECO:0008006" key="2">
    <source>
        <dbReference type="Google" id="ProtNLM"/>
    </source>
</evidence>
<accession>A0A381P2H4</accession>
<dbReference type="Gene3D" id="2.60.120.10">
    <property type="entry name" value="Jelly Rolls"/>
    <property type="match status" value="1"/>
</dbReference>
<sequence length="253" mass="28646">MNNWNHIRPSNFEWEYFEDKHGRETSKVRKLITGEQYIWEASLRPGYLAESHWHPYDIVQIFLEGEFIAKGEGSFYPGDVRWVKAGHSSVEGAGANGSRFFLIALGGDIPLMWDDLYEAPTDLLNQLEERGNPVGSANVNEITAELFHDPHNRPTQPVKNICNESPWIIETTFAPDYSAGVHWHKNNTLYFIMNGEMEFGQEEPLYKTGDIRVVNGGYSYGPEKPGKEGVTFILISNGGPVDLNWSDIDTPPI</sequence>
<evidence type="ECO:0000313" key="1">
    <source>
        <dbReference type="EMBL" id="SUZ60418.1"/>
    </source>
</evidence>
<organism evidence="1">
    <name type="scientific">marine metagenome</name>
    <dbReference type="NCBI Taxonomy" id="408172"/>
    <lineage>
        <taxon>unclassified sequences</taxon>
        <taxon>metagenomes</taxon>
        <taxon>ecological metagenomes</taxon>
    </lineage>
</organism>
<dbReference type="InterPro" id="IPR014710">
    <property type="entry name" value="RmlC-like_jellyroll"/>
</dbReference>
<proteinExistence type="predicted"/>
<name>A0A381P2H4_9ZZZZ</name>
<dbReference type="AlphaFoldDB" id="A0A381P2H4"/>
<protein>
    <recommendedName>
        <fullName evidence="2">Cupin 2 conserved barrel domain-containing protein</fullName>
    </recommendedName>
</protein>
<reference evidence="1" key="1">
    <citation type="submission" date="2018-05" db="EMBL/GenBank/DDBJ databases">
        <authorList>
            <person name="Lanie J.A."/>
            <person name="Ng W.-L."/>
            <person name="Kazmierczak K.M."/>
            <person name="Andrzejewski T.M."/>
            <person name="Davidsen T.M."/>
            <person name="Wayne K.J."/>
            <person name="Tettelin H."/>
            <person name="Glass J.I."/>
            <person name="Rusch D."/>
            <person name="Podicherti R."/>
            <person name="Tsui H.-C.T."/>
            <person name="Winkler M.E."/>
        </authorList>
    </citation>
    <scope>NUCLEOTIDE SEQUENCE</scope>
</reference>